<name>A0A6J6T892_9ZZZZ</name>
<dbReference type="SUPFAM" id="SSF56300">
    <property type="entry name" value="Metallo-dependent phosphatases"/>
    <property type="match status" value="1"/>
</dbReference>
<accession>A0A6J6T892</accession>
<gene>
    <name evidence="3" type="ORF">UFOPK2761_01457</name>
</gene>
<reference evidence="3" key="1">
    <citation type="submission" date="2020-05" db="EMBL/GenBank/DDBJ databases">
        <authorList>
            <person name="Chiriac C."/>
            <person name="Salcher M."/>
            <person name="Ghai R."/>
            <person name="Kavagutti S V."/>
        </authorList>
    </citation>
    <scope>NUCLEOTIDE SEQUENCE</scope>
</reference>
<keyword evidence="2" id="KW-0812">Transmembrane</keyword>
<feature type="transmembrane region" description="Helical" evidence="2">
    <location>
        <begin position="25"/>
        <end position="49"/>
    </location>
</feature>
<evidence type="ECO:0000256" key="1">
    <source>
        <dbReference type="SAM" id="MobiDB-lite"/>
    </source>
</evidence>
<organism evidence="3">
    <name type="scientific">freshwater metagenome</name>
    <dbReference type="NCBI Taxonomy" id="449393"/>
    <lineage>
        <taxon>unclassified sequences</taxon>
        <taxon>metagenomes</taxon>
        <taxon>ecological metagenomes</taxon>
    </lineage>
</organism>
<dbReference type="EMBL" id="CAEZYQ010000010">
    <property type="protein sequence ID" value="CAB4743083.1"/>
    <property type="molecule type" value="Genomic_DNA"/>
</dbReference>
<evidence type="ECO:0000313" key="3">
    <source>
        <dbReference type="EMBL" id="CAB4743083.1"/>
    </source>
</evidence>
<keyword evidence="2" id="KW-0472">Membrane</keyword>
<sequence>MPSQGVTDGPAGPRRVLRLPRRTGAGLHVLALAAAWLGLSVLAGLTLFLGSSREVTLASHDAVLQPTLSRQVVVRTGPVLPDLRVDSGAPLGVDVRLGKTDARSTEELVDRYAVIASSPEGARARVREAVVDMAWQAALRGAAVGAVPVLFWVLVGPARRRELLRSVPSRRGAVAVAAVAAVGLAWWQPWTPADERVEDARPWIPLAEFLGPQVPLPEELDGVEVRGDVTTSQTRRLIESAVDTYEKSRGFYARAAEDAAGLDLREPEEDETVAVLVSDRHDNIGMDAVARAVGDRAGATVVLNAGDDTSTGATWEAFSLDSVSAAFDGYDRFGVAGNHDSGDFVADYLADHGWTMLDGEVVEGPGGGTLLGVADPRSSGLGSWRDETGLSFEEVGRRLADVACGADDGPIGTLLVHDVNLASEALARGCADLAVGGHLHVEVGPDPVVGPEGQVGYRYTNGTTGGAAYAIAIGSKPRREAQMTLVTYREGRPVGLQGVFLQTNGRWEVGDYTVLVRPDAVTGAEGDDDAPGEEQEGSVLVPSPTGTPDPGPATGPGTGPREQGPDADDATGRPREQGRRSR</sequence>
<keyword evidence="2" id="KW-1133">Transmembrane helix</keyword>
<feature type="transmembrane region" description="Helical" evidence="2">
    <location>
        <begin position="137"/>
        <end position="158"/>
    </location>
</feature>
<dbReference type="AlphaFoldDB" id="A0A6J6T892"/>
<proteinExistence type="predicted"/>
<feature type="compositionally biased region" description="Acidic residues" evidence="1">
    <location>
        <begin position="525"/>
        <end position="536"/>
    </location>
</feature>
<evidence type="ECO:0000256" key="2">
    <source>
        <dbReference type="SAM" id="Phobius"/>
    </source>
</evidence>
<dbReference type="InterPro" id="IPR029052">
    <property type="entry name" value="Metallo-depent_PP-like"/>
</dbReference>
<feature type="region of interest" description="Disordered" evidence="1">
    <location>
        <begin position="522"/>
        <end position="582"/>
    </location>
</feature>
<protein>
    <submittedName>
        <fullName evidence="3">Unannotated protein</fullName>
    </submittedName>
</protein>
<feature type="compositionally biased region" description="Basic and acidic residues" evidence="1">
    <location>
        <begin position="570"/>
        <end position="582"/>
    </location>
</feature>